<feature type="transmembrane region" description="Helical" evidence="8">
    <location>
        <begin position="209"/>
        <end position="227"/>
    </location>
</feature>
<dbReference type="PROSITE" id="PS01219">
    <property type="entry name" value="AMMONIUM_TRANSP"/>
    <property type="match status" value="1"/>
</dbReference>
<evidence type="ECO:0000313" key="11">
    <source>
        <dbReference type="EMBL" id="MDA0137490.1"/>
    </source>
</evidence>
<reference evidence="11" key="1">
    <citation type="submission" date="2022-10" db="EMBL/GenBank/DDBJ databases">
        <title>The WGS of Solirubrobacter sp. CPCC 204708.</title>
        <authorList>
            <person name="Jiang Z."/>
        </authorList>
    </citation>
    <scope>NUCLEOTIDE SEQUENCE</scope>
    <source>
        <strain evidence="11">CPCC 204708</strain>
    </source>
</reference>
<organism evidence="11 12">
    <name type="scientific">Solirubrobacter deserti</name>
    <dbReference type="NCBI Taxonomy" id="2282478"/>
    <lineage>
        <taxon>Bacteria</taxon>
        <taxon>Bacillati</taxon>
        <taxon>Actinomycetota</taxon>
        <taxon>Thermoleophilia</taxon>
        <taxon>Solirubrobacterales</taxon>
        <taxon>Solirubrobacteraceae</taxon>
        <taxon>Solirubrobacter</taxon>
    </lineage>
</organism>
<feature type="domain" description="Ammonium transporter AmtB-like" evidence="10">
    <location>
        <begin position="49"/>
        <end position="456"/>
    </location>
</feature>
<evidence type="ECO:0000256" key="5">
    <source>
        <dbReference type="ARBA" id="ARBA00022989"/>
    </source>
</evidence>
<dbReference type="PANTHER" id="PTHR11730:SF89">
    <property type="entry name" value="AMMONIUM TRANSPORTER SLL0108-RELATED"/>
    <property type="match status" value="1"/>
</dbReference>
<feature type="transmembrane region" description="Helical" evidence="8">
    <location>
        <begin position="248"/>
        <end position="267"/>
    </location>
</feature>
<dbReference type="InterPro" id="IPR024041">
    <property type="entry name" value="NH4_transpt_AmtB-like_dom"/>
</dbReference>
<proteinExistence type="inferred from homology"/>
<feature type="transmembrane region" description="Helical" evidence="8">
    <location>
        <begin position="167"/>
        <end position="189"/>
    </location>
</feature>
<evidence type="ECO:0000256" key="8">
    <source>
        <dbReference type="RuleBase" id="RU362002"/>
    </source>
</evidence>
<evidence type="ECO:0000256" key="9">
    <source>
        <dbReference type="SAM" id="SignalP"/>
    </source>
</evidence>
<feature type="transmembrane region" description="Helical" evidence="8">
    <location>
        <begin position="358"/>
        <end position="380"/>
    </location>
</feature>
<evidence type="ECO:0000256" key="7">
    <source>
        <dbReference type="ARBA" id="ARBA00023177"/>
    </source>
</evidence>
<accession>A0ABT4RG24</accession>
<evidence type="ECO:0000256" key="4">
    <source>
        <dbReference type="ARBA" id="ARBA00022692"/>
    </source>
</evidence>
<keyword evidence="4 8" id="KW-0812">Transmembrane</keyword>
<keyword evidence="6 8" id="KW-0472">Membrane</keyword>
<dbReference type="SUPFAM" id="SSF111352">
    <property type="entry name" value="Ammonium transporter"/>
    <property type="match status" value="1"/>
</dbReference>
<name>A0ABT4RG24_9ACTN</name>
<evidence type="ECO:0000256" key="1">
    <source>
        <dbReference type="ARBA" id="ARBA00004141"/>
    </source>
</evidence>
<keyword evidence="9" id="KW-0732">Signal</keyword>
<feature type="transmembrane region" description="Helical" evidence="8">
    <location>
        <begin position="331"/>
        <end position="351"/>
    </location>
</feature>
<dbReference type="RefSeq" id="WP_202955817.1">
    <property type="nucleotide sequence ID" value="NZ_JAPCID010000009.1"/>
</dbReference>
<dbReference type="InterPro" id="IPR029020">
    <property type="entry name" value="Ammonium/urea_transptr"/>
</dbReference>
<keyword evidence="3 8" id="KW-0813">Transport</keyword>
<evidence type="ECO:0000259" key="10">
    <source>
        <dbReference type="Pfam" id="PF00909"/>
    </source>
</evidence>
<evidence type="ECO:0000256" key="2">
    <source>
        <dbReference type="ARBA" id="ARBA00005887"/>
    </source>
</evidence>
<feature type="transmembrane region" description="Helical" evidence="8">
    <location>
        <begin position="307"/>
        <end position="325"/>
    </location>
</feature>
<dbReference type="PANTHER" id="PTHR11730">
    <property type="entry name" value="AMMONIUM TRANSPORTER"/>
    <property type="match status" value="1"/>
</dbReference>
<feature type="transmembrane region" description="Helical" evidence="8">
    <location>
        <begin position="408"/>
        <end position="429"/>
    </location>
</feature>
<feature type="transmembrane region" description="Helical" evidence="8">
    <location>
        <begin position="84"/>
        <end position="104"/>
    </location>
</feature>
<comment type="subcellular location">
    <subcellularLocation>
        <location evidence="8">Cell membrane</location>
        <topology evidence="8">Multi-pass membrane protein</topology>
    </subcellularLocation>
    <subcellularLocation>
        <location evidence="1">Membrane</location>
        <topology evidence="1">Multi-pass membrane protein</topology>
    </subcellularLocation>
</comment>
<keyword evidence="7 8" id="KW-0924">Ammonia transport</keyword>
<dbReference type="EMBL" id="JAPCID010000009">
    <property type="protein sequence ID" value="MDA0137490.1"/>
    <property type="molecule type" value="Genomic_DNA"/>
</dbReference>
<comment type="caution">
    <text evidence="11">The sequence shown here is derived from an EMBL/GenBank/DDBJ whole genome shotgun (WGS) entry which is preliminary data.</text>
</comment>
<gene>
    <name evidence="11" type="ORF">OJ962_08290</name>
</gene>
<feature type="transmembrane region" description="Helical" evidence="8">
    <location>
        <begin position="141"/>
        <end position="160"/>
    </location>
</feature>
<dbReference type="Gene3D" id="1.10.3430.10">
    <property type="entry name" value="Ammonium transporter AmtB like domains"/>
    <property type="match status" value="1"/>
</dbReference>
<feature type="transmembrane region" description="Helical" evidence="8">
    <location>
        <begin position="279"/>
        <end position="300"/>
    </location>
</feature>
<comment type="similarity">
    <text evidence="2 8">Belongs to the ammonia transporter channel (TC 1.A.11.2) family.</text>
</comment>
<evidence type="ECO:0000313" key="12">
    <source>
        <dbReference type="Proteomes" id="UP001147700"/>
    </source>
</evidence>
<evidence type="ECO:0000256" key="3">
    <source>
        <dbReference type="ARBA" id="ARBA00022448"/>
    </source>
</evidence>
<keyword evidence="5 8" id="KW-1133">Transmembrane helix</keyword>
<protein>
    <recommendedName>
        <fullName evidence="8">Ammonium transporter</fullName>
    </recommendedName>
</protein>
<sequence>MRRTRWATGMGAGLLALLAVPAVAMADPATLRMADEGQLPVEVGINSIWVMVAAVLVMFMQAGFAFLEIGFSRGKNAGTIIAKILVNFSIAAICFWAVGFAFAFGDGGSLIGTSGFFLAGDNPTADFPLISLPDGTITVEALFFFQFVFCAVSLAIVWGTTLERVKFGVYVIYAIVFSAIIYPIGAHWIWGGGWVAEQFSVQDFAGSTVVHLIGASGALAVLLLLGARRGKYGNDGKPRAIPGHSMPLFGLGVLILWLGWFGFNPGSTLGALDGRFPEIAAVTNLGAAGGVLAAVAVMWLKVRKIDIGMAGNGAIAGLVAITAPSGYVELWAAPIIGLVAGVVVVFGILAIDKVLDDPVGALSAHGLAGIWGTLACGLFTSDRLAAKNAVGEPGLFYGGGLGQLGNQAVGVIVAFVFVFSASFVTFWLIKKTYGLRVSAEEEEAGLDISEHGMYGYPEQFIPAPELVGYSPANAPVGSATPKATTREVPA</sequence>
<evidence type="ECO:0000256" key="6">
    <source>
        <dbReference type="ARBA" id="ARBA00023136"/>
    </source>
</evidence>
<feature type="transmembrane region" description="Helical" evidence="8">
    <location>
        <begin position="50"/>
        <end position="72"/>
    </location>
</feature>
<dbReference type="NCBIfam" id="TIGR00836">
    <property type="entry name" value="amt"/>
    <property type="match status" value="1"/>
</dbReference>
<dbReference type="InterPro" id="IPR001905">
    <property type="entry name" value="Ammonium_transpt"/>
</dbReference>
<dbReference type="InterPro" id="IPR018047">
    <property type="entry name" value="Ammonium_transpt_CS"/>
</dbReference>
<dbReference type="Pfam" id="PF00909">
    <property type="entry name" value="Ammonium_transp"/>
    <property type="match status" value="1"/>
</dbReference>
<feature type="signal peptide" evidence="9">
    <location>
        <begin position="1"/>
        <end position="26"/>
    </location>
</feature>
<keyword evidence="12" id="KW-1185">Reference proteome</keyword>
<dbReference type="Proteomes" id="UP001147700">
    <property type="component" value="Unassembled WGS sequence"/>
</dbReference>
<feature type="chain" id="PRO_5045368165" description="Ammonium transporter" evidence="9">
    <location>
        <begin position="27"/>
        <end position="490"/>
    </location>
</feature>